<organism evidence="1 2">
    <name type="scientific">Populus alba</name>
    <name type="common">White poplar</name>
    <dbReference type="NCBI Taxonomy" id="43335"/>
    <lineage>
        <taxon>Eukaryota</taxon>
        <taxon>Viridiplantae</taxon>
        <taxon>Streptophyta</taxon>
        <taxon>Embryophyta</taxon>
        <taxon>Tracheophyta</taxon>
        <taxon>Spermatophyta</taxon>
        <taxon>Magnoliopsida</taxon>
        <taxon>eudicotyledons</taxon>
        <taxon>Gunneridae</taxon>
        <taxon>Pentapetalae</taxon>
        <taxon>rosids</taxon>
        <taxon>fabids</taxon>
        <taxon>Malpighiales</taxon>
        <taxon>Salicaceae</taxon>
        <taxon>Saliceae</taxon>
        <taxon>Populus</taxon>
    </lineage>
</organism>
<gene>
    <name evidence="1" type="ORF">D5086_025574</name>
</gene>
<keyword evidence="2" id="KW-1185">Reference proteome</keyword>
<comment type="caution">
    <text evidence="1">The sequence shown here is derived from an EMBL/GenBank/DDBJ whole genome shotgun (WGS) entry which is preliminary data.</text>
</comment>
<sequence>MEMQSVCTGITAPKLRLSTNHLLPNEIISASHVGLRCPRILLKNPSKLCVKPGCKNIFKGISWSSLNRGVVICGSSSSNSNADADLKISRRKSSGVPASSFNGVEPFNGKSGSVSFHGLTHQSVEEGRLVSAPFNEDKGSFVWLLGPVALVLSLIVPQFFLGSAIEAFLKDEVLVEIATSLSFEAMFYFGLATFLTVTDRIQRPYLQFSSKRWGLITGLRGYLTSAFFVMGFKVIAPLFAVFVTWPVLGLPALVAVLPFLVGCLAQRLFETYLDKRGSSCWPLVPIIFEVYRLYQLTKAAHFIEKLMFTLRGVPESALLLERSNALTCSRELLMFCNEDRITVPIPKNLHLTRIRDRLYQQDSEMDEIMRQVKAMGLKRRAGAHQLVGGENKLMEMQIFYA</sequence>
<protein>
    <submittedName>
        <fullName evidence="1">Uncharacterized protein</fullName>
    </submittedName>
</protein>
<name>A0ACC4AZI2_POPAL</name>
<dbReference type="EMBL" id="RCHU02000014">
    <property type="protein sequence ID" value="KAL3571670.1"/>
    <property type="molecule type" value="Genomic_DNA"/>
</dbReference>
<reference evidence="1 2" key="1">
    <citation type="journal article" date="2024" name="Plant Biotechnol. J.">
        <title>Genome and CRISPR/Cas9 system of a widespread forest tree (Populus alba) in the world.</title>
        <authorList>
            <person name="Liu Y.J."/>
            <person name="Jiang P.F."/>
            <person name="Han X.M."/>
            <person name="Li X.Y."/>
            <person name="Wang H.M."/>
            <person name="Wang Y.J."/>
            <person name="Wang X.X."/>
            <person name="Zeng Q.Y."/>
        </authorList>
    </citation>
    <scope>NUCLEOTIDE SEQUENCE [LARGE SCALE GENOMIC DNA]</scope>
    <source>
        <strain evidence="2">cv. PAL-ZL1</strain>
    </source>
</reference>
<dbReference type="Proteomes" id="UP000309997">
    <property type="component" value="Unassembled WGS sequence"/>
</dbReference>
<evidence type="ECO:0000313" key="1">
    <source>
        <dbReference type="EMBL" id="KAL3571670.1"/>
    </source>
</evidence>
<proteinExistence type="predicted"/>
<evidence type="ECO:0000313" key="2">
    <source>
        <dbReference type="Proteomes" id="UP000309997"/>
    </source>
</evidence>
<accession>A0ACC4AZI2</accession>